<dbReference type="OrthoDB" id="9804822at2"/>
<dbReference type="RefSeq" id="WP_093972878.1">
    <property type="nucleotide sequence ID" value="NZ_FXXQ01000002.1"/>
</dbReference>
<keyword evidence="6 7" id="KW-0472">Membrane</keyword>
<dbReference type="Pfam" id="PF01810">
    <property type="entry name" value="LysE"/>
    <property type="match status" value="1"/>
</dbReference>
<evidence type="ECO:0000256" key="7">
    <source>
        <dbReference type="SAM" id="Phobius"/>
    </source>
</evidence>
<keyword evidence="5 7" id="KW-1133">Transmembrane helix</keyword>
<dbReference type="InterPro" id="IPR001123">
    <property type="entry name" value="LeuE-type"/>
</dbReference>
<evidence type="ECO:0000256" key="1">
    <source>
        <dbReference type="ARBA" id="ARBA00004651"/>
    </source>
</evidence>
<organism evidence="8 9">
    <name type="scientific">Boseongicola aestuarii</name>
    <dbReference type="NCBI Taxonomy" id="1470561"/>
    <lineage>
        <taxon>Bacteria</taxon>
        <taxon>Pseudomonadati</taxon>
        <taxon>Pseudomonadota</taxon>
        <taxon>Alphaproteobacteria</taxon>
        <taxon>Rhodobacterales</taxon>
        <taxon>Paracoccaceae</taxon>
        <taxon>Boseongicola</taxon>
    </lineage>
</organism>
<keyword evidence="9" id="KW-1185">Reference proteome</keyword>
<evidence type="ECO:0000313" key="8">
    <source>
        <dbReference type="EMBL" id="SMX22918.1"/>
    </source>
</evidence>
<feature type="transmembrane region" description="Helical" evidence="7">
    <location>
        <begin position="40"/>
        <end position="65"/>
    </location>
</feature>
<evidence type="ECO:0000256" key="6">
    <source>
        <dbReference type="ARBA" id="ARBA00023136"/>
    </source>
</evidence>
<feature type="transmembrane region" description="Helical" evidence="7">
    <location>
        <begin position="113"/>
        <end position="134"/>
    </location>
</feature>
<dbReference type="EMBL" id="FXXQ01000002">
    <property type="protein sequence ID" value="SMX22918.1"/>
    <property type="molecule type" value="Genomic_DNA"/>
</dbReference>
<evidence type="ECO:0000256" key="2">
    <source>
        <dbReference type="ARBA" id="ARBA00007928"/>
    </source>
</evidence>
<keyword evidence="3" id="KW-1003">Cell membrane</keyword>
<sequence length="207" mass="22133">MSFGDWLVFAGFWVVFVTTPGPNAVNCIQNGLTFGFRRSLWGVLGILTQAILFLGLSALGVTALISAAPSVFWWLQFAGSLVLVGLGLRTWINATTPPSHDKATAGSIYGQAFVIATVNVKSLAGYIAAFSQFIEPGLPLFSLLSVIFPTALTITALSYITYTAIGVYLGQAAFGAVFNVYFRRVMAVLFVSYGVLLMVLIERIGAS</sequence>
<dbReference type="Proteomes" id="UP000201838">
    <property type="component" value="Unassembled WGS sequence"/>
</dbReference>
<feature type="transmembrane region" description="Helical" evidence="7">
    <location>
        <begin position="181"/>
        <end position="201"/>
    </location>
</feature>
<evidence type="ECO:0000256" key="3">
    <source>
        <dbReference type="ARBA" id="ARBA00022475"/>
    </source>
</evidence>
<accession>A0A238IWS1</accession>
<evidence type="ECO:0000313" key="9">
    <source>
        <dbReference type="Proteomes" id="UP000201838"/>
    </source>
</evidence>
<evidence type="ECO:0000256" key="5">
    <source>
        <dbReference type="ARBA" id="ARBA00022989"/>
    </source>
</evidence>
<proteinExistence type="inferred from homology"/>
<protein>
    <submittedName>
        <fullName evidence="8">Leucine efflux protein</fullName>
    </submittedName>
</protein>
<reference evidence="8 9" key="1">
    <citation type="submission" date="2017-05" db="EMBL/GenBank/DDBJ databases">
        <authorList>
            <person name="Song R."/>
            <person name="Chenine A.L."/>
            <person name="Ruprecht R.M."/>
        </authorList>
    </citation>
    <scope>NUCLEOTIDE SEQUENCE [LARGE SCALE GENOMIC DNA]</scope>
    <source>
        <strain evidence="8 9">CECT 8489</strain>
    </source>
</reference>
<dbReference type="GO" id="GO:0042970">
    <property type="term" value="F:homoserine transmembrane transporter activity"/>
    <property type="evidence" value="ECO:0007669"/>
    <property type="project" value="TreeGrafter"/>
</dbReference>
<feature type="transmembrane region" description="Helical" evidence="7">
    <location>
        <begin position="6"/>
        <end position="28"/>
    </location>
</feature>
<comment type="subcellular location">
    <subcellularLocation>
        <location evidence="1">Cell membrane</location>
        <topology evidence="1">Multi-pass membrane protein</topology>
    </subcellularLocation>
</comment>
<dbReference type="PANTHER" id="PTHR30086">
    <property type="entry name" value="ARGININE EXPORTER PROTEIN ARGO"/>
    <property type="match status" value="1"/>
</dbReference>
<feature type="transmembrane region" description="Helical" evidence="7">
    <location>
        <begin position="71"/>
        <end position="92"/>
    </location>
</feature>
<keyword evidence="4 7" id="KW-0812">Transmembrane</keyword>
<dbReference type="PANTHER" id="PTHR30086:SF14">
    <property type="entry name" value="HOMOSERINE_HOMOSERINE LACTONE EFFLUX PROTEIN"/>
    <property type="match status" value="1"/>
</dbReference>
<evidence type="ECO:0000256" key="4">
    <source>
        <dbReference type="ARBA" id="ARBA00022692"/>
    </source>
</evidence>
<name>A0A238IWS1_9RHOB</name>
<comment type="similarity">
    <text evidence="2">Belongs to the Rht family.</text>
</comment>
<dbReference type="GO" id="GO:0005886">
    <property type="term" value="C:plasma membrane"/>
    <property type="evidence" value="ECO:0007669"/>
    <property type="project" value="UniProtKB-SubCell"/>
</dbReference>
<dbReference type="AlphaFoldDB" id="A0A238IWS1"/>
<gene>
    <name evidence="8" type="primary">leuE_1</name>
    <name evidence="8" type="ORF">BOA8489_01017</name>
</gene>